<keyword evidence="3" id="KW-0716">Sensory transduction</keyword>
<evidence type="ECO:0000256" key="1">
    <source>
        <dbReference type="ARBA" id="ARBA00004651"/>
    </source>
</evidence>
<feature type="transmembrane region" description="Helical" evidence="10">
    <location>
        <begin position="67"/>
        <end position="85"/>
    </location>
</feature>
<evidence type="ECO:0000313" key="11">
    <source>
        <dbReference type="Proteomes" id="UP000515204"/>
    </source>
</evidence>
<feature type="transmembrane region" description="Helical" evidence="10">
    <location>
        <begin position="167"/>
        <end position="187"/>
    </location>
</feature>
<evidence type="ECO:0000256" key="3">
    <source>
        <dbReference type="ARBA" id="ARBA00022606"/>
    </source>
</evidence>
<feature type="transmembrane region" description="Helical" evidence="10">
    <location>
        <begin position="352"/>
        <end position="374"/>
    </location>
</feature>
<keyword evidence="5" id="KW-0552">Olfaction</keyword>
<organism evidence="11 12">
    <name type="scientific">Dinoponera quadriceps</name>
    <name type="common">South American ant</name>
    <dbReference type="NCBI Taxonomy" id="609295"/>
    <lineage>
        <taxon>Eukaryota</taxon>
        <taxon>Metazoa</taxon>
        <taxon>Ecdysozoa</taxon>
        <taxon>Arthropoda</taxon>
        <taxon>Hexapoda</taxon>
        <taxon>Insecta</taxon>
        <taxon>Pterygota</taxon>
        <taxon>Neoptera</taxon>
        <taxon>Endopterygota</taxon>
        <taxon>Hymenoptera</taxon>
        <taxon>Apocrita</taxon>
        <taxon>Aculeata</taxon>
        <taxon>Formicoidea</taxon>
        <taxon>Formicidae</taxon>
        <taxon>Ponerinae</taxon>
        <taxon>Ponerini</taxon>
        <taxon>Dinoponera</taxon>
    </lineage>
</organism>
<dbReference type="AlphaFoldDB" id="A0A6P3XWU3"/>
<dbReference type="KEGG" id="dqu:106748489"/>
<feature type="transmembrane region" description="Helical" evidence="10">
    <location>
        <begin position="29"/>
        <end position="47"/>
    </location>
</feature>
<keyword evidence="6 10" id="KW-1133">Transmembrane helix</keyword>
<keyword evidence="4 10" id="KW-0812">Transmembrane</keyword>
<feature type="transmembrane region" description="Helical" evidence="10">
    <location>
        <begin position="634"/>
        <end position="657"/>
    </location>
</feature>
<sequence>MQLLRMNFLIYTVGGVWRPIRWSSSFAKLLYSAFTFCTIVPLYFLVLTQFMDLVLVVDNMDDFTTNSLMFVTIIAVCCKATIAVIRRDRIIGLVQTLSREPCKPQDVDESAIQSKFDKFIRSCSIKYSLLATSSITGLTIRSVLNVMQGILPYRVWLPYDSNISLTFWITSIQQIVSLIFATIINVGTETLVLGLFLQTCAQLEIFERRLHKLVISRTASRKCFSVDSASYKEETISRYIRHHLSIYKYAKTVNNVFNQVLFIQFFGSILTLCTTVYYLSSHIMESEVATLLIYTICMFVQIFVYCWSGNEVLFKSVSIGDAVYHTDWPLLTISEKKDLLMIMKRSTVPIKFTSSFLITLSLQSYSNVSIIIIYRPFVITRMQILRLNFLIWVVGGVWRPLSWSSNIAKFLYNLFTFCTIVPLYFLMLTQLMDIVLIVDNMDDFTTNSLMLMTIVAVCCKATIAVLRRNGIISLVQMLLSDPCRPRDEDEFAIQAKFNKFIRSWSIKYSLLATSSVTGVTVKSVLNIMQGILPYRVWLPYDPSVSLLFWITSVLQIVSVIFTTIINVGTETLVFGFFLQTCAQFEILERRLQKSVISKTKPLAKLPLYKANTMISEHIHHHLRIFKYAKTVNSIFNQILFVQFFSSILILCTSVYYLSSHITESESATLVVYTICMFVQIYVYCWSGNEVILKSASIGDAVYQTDWPSLSVSEKKDLLMIMKRSTMPIKFTSSFLITLSLQSYSNILKTSYSTYNVLQRS</sequence>
<gene>
    <name evidence="12" type="primary">LOC106748489</name>
</gene>
<reference evidence="12" key="1">
    <citation type="submission" date="2025-08" db="UniProtKB">
        <authorList>
            <consortium name="RefSeq"/>
        </authorList>
    </citation>
    <scope>IDENTIFICATION</scope>
</reference>
<feature type="transmembrane region" description="Helical" evidence="10">
    <location>
        <begin position="380"/>
        <end position="398"/>
    </location>
</feature>
<keyword evidence="9" id="KW-0807">Transducer</keyword>
<feature type="transmembrane region" description="Helical" evidence="10">
    <location>
        <begin position="256"/>
        <end position="279"/>
    </location>
</feature>
<proteinExistence type="predicted"/>
<evidence type="ECO:0000256" key="6">
    <source>
        <dbReference type="ARBA" id="ARBA00022989"/>
    </source>
</evidence>
<dbReference type="GO" id="GO:0004984">
    <property type="term" value="F:olfactory receptor activity"/>
    <property type="evidence" value="ECO:0007669"/>
    <property type="project" value="InterPro"/>
</dbReference>
<feature type="transmembrane region" description="Helical" evidence="10">
    <location>
        <begin position="508"/>
        <end position="534"/>
    </location>
</feature>
<dbReference type="RefSeq" id="XP_014482547.1">
    <property type="nucleotide sequence ID" value="XM_014627061.1"/>
</dbReference>
<name>A0A6P3XWU3_DINQU</name>
<dbReference type="GeneID" id="106748489"/>
<protein>
    <submittedName>
        <fullName evidence="12">Uncharacterized protein LOC106748489</fullName>
    </submittedName>
</protein>
<dbReference type="InterPro" id="IPR004117">
    <property type="entry name" value="7tm6_olfct_rcpt"/>
</dbReference>
<dbReference type="PANTHER" id="PTHR21137">
    <property type="entry name" value="ODORANT RECEPTOR"/>
    <property type="match status" value="1"/>
</dbReference>
<evidence type="ECO:0000256" key="8">
    <source>
        <dbReference type="ARBA" id="ARBA00023170"/>
    </source>
</evidence>
<feature type="transmembrane region" description="Helical" evidence="10">
    <location>
        <begin position="546"/>
        <end position="567"/>
    </location>
</feature>
<keyword evidence="7 10" id="KW-0472">Membrane</keyword>
<dbReference type="GO" id="GO:0007165">
    <property type="term" value="P:signal transduction"/>
    <property type="evidence" value="ECO:0007669"/>
    <property type="project" value="UniProtKB-KW"/>
</dbReference>
<feature type="transmembrane region" description="Helical" evidence="10">
    <location>
        <begin position="127"/>
        <end position="147"/>
    </location>
</feature>
<feature type="transmembrane region" description="Helical" evidence="10">
    <location>
        <begin position="448"/>
        <end position="466"/>
    </location>
</feature>
<feature type="transmembrane region" description="Helical" evidence="10">
    <location>
        <begin position="669"/>
        <end position="686"/>
    </location>
</feature>
<dbReference type="Proteomes" id="UP000515204">
    <property type="component" value="Unplaced"/>
</dbReference>
<keyword evidence="8" id="KW-0675">Receptor</keyword>
<feature type="transmembrane region" description="Helical" evidence="10">
    <location>
        <begin position="291"/>
        <end position="308"/>
    </location>
</feature>
<dbReference type="OrthoDB" id="6597368at2759"/>
<comment type="subcellular location">
    <subcellularLocation>
        <location evidence="1">Cell membrane</location>
        <topology evidence="1">Multi-pass membrane protein</topology>
    </subcellularLocation>
</comment>
<dbReference type="Pfam" id="PF02949">
    <property type="entry name" value="7tm_6"/>
    <property type="match status" value="2"/>
</dbReference>
<evidence type="ECO:0000256" key="9">
    <source>
        <dbReference type="ARBA" id="ARBA00023224"/>
    </source>
</evidence>
<evidence type="ECO:0000256" key="7">
    <source>
        <dbReference type="ARBA" id="ARBA00023136"/>
    </source>
</evidence>
<dbReference type="GO" id="GO:0005549">
    <property type="term" value="F:odorant binding"/>
    <property type="evidence" value="ECO:0007669"/>
    <property type="project" value="InterPro"/>
</dbReference>
<dbReference type="PANTHER" id="PTHR21137:SF35">
    <property type="entry name" value="ODORANT RECEPTOR 19A-RELATED"/>
    <property type="match status" value="1"/>
</dbReference>
<feature type="transmembrane region" description="Helical" evidence="10">
    <location>
        <begin position="410"/>
        <end position="428"/>
    </location>
</feature>
<evidence type="ECO:0000256" key="5">
    <source>
        <dbReference type="ARBA" id="ARBA00022725"/>
    </source>
</evidence>
<evidence type="ECO:0000256" key="4">
    <source>
        <dbReference type="ARBA" id="ARBA00022692"/>
    </source>
</evidence>
<evidence type="ECO:0000313" key="12">
    <source>
        <dbReference type="RefSeq" id="XP_014482547.1"/>
    </source>
</evidence>
<keyword evidence="11" id="KW-1185">Reference proteome</keyword>
<dbReference type="GO" id="GO:0005886">
    <property type="term" value="C:plasma membrane"/>
    <property type="evidence" value="ECO:0007669"/>
    <property type="project" value="UniProtKB-SubCell"/>
</dbReference>
<accession>A0A6P3XWU3</accession>
<evidence type="ECO:0000256" key="2">
    <source>
        <dbReference type="ARBA" id="ARBA00022475"/>
    </source>
</evidence>
<evidence type="ECO:0000256" key="10">
    <source>
        <dbReference type="SAM" id="Phobius"/>
    </source>
</evidence>
<keyword evidence="2" id="KW-1003">Cell membrane</keyword>